<dbReference type="Proteomes" id="UP000269289">
    <property type="component" value="Unassembled WGS sequence"/>
</dbReference>
<keyword evidence="3" id="KW-1185">Reference proteome</keyword>
<proteinExistence type="predicted"/>
<dbReference type="EMBL" id="RFFI01000013">
    <property type="protein sequence ID" value="RMI13558.1"/>
    <property type="molecule type" value="Genomic_DNA"/>
</dbReference>
<comment type="caution">
    <text evidence="2">The sequence shown here is derived from an EMBL/GenBank/DDBJ whole genome shotgun (WGS) entry which is preliminary data.</text>
</comment>
<gene>
    <name evidence="2" type="ORF">EBM89_03880</name>
</gene>
<name>A0A3M2JTR9_9CELL</name>
<organism evidence="2 3">
    <name type="scientific">Cellulomonas triticagri</name>
    <dbReference type="NCBI Taxonomy" id="2483352"/>
    <lineage>
        <taxon>Bacteria</taxon>
        <taxon>Bacillati</taxon>
        <taxon>Actinomycetota</taxon>
        <taxon>Actinomycetes</taxon>
        <taxon>Micrococcales</taxon>
        <taxon>Cellulomonadaceae</taxon>
        <taxon>Cellulomonas</taxon>
    </lineage>
</organism>
<dbReference type="AlphaFoldDB" id="A0A3M2JTR9"/>
<protein>
    <submittedName>
        <fullName evidence="2">Uncharacterized protein</fullName>
    </submittedName>
</protein>
<reference evidence="2 3" key="1">
    <citation type="submission" date="2018-10" db="EMBL/GenBank/DDBJ databases">
        <title>Isolation, diversity and antifungal activity of actinobacteria from wheat.</title>
        <authorList>
            <person name="Han C."/>
        </authorList>
    </citation>
    <scope>NUCLEOTIDE SEQUENCE [LARGE SCALE GENOMIC DNA]</scope>
    <source>
        <strain evidence="2 3">NEAU-YY56</strain>
    </source>
</reference>
<evidence type="ECO:0000256" key="1">
    <source>
        <dbReference type="SAM" id="MobiDB-lite"/>
    </source>
</evidence>
<evidence type="ECO:0000313" key="3">
    <source>
        <dbReference type="Proteomes" id="UP000269289"/>
    </source>
</evidence>
<accession>A0A3M2JTR9</accession>
<evidence type="ECO:0000313" key="2">
    <source>
        <dbReference type="EMBL" id="RMI13558.1"/>
    </source>
</evidence>
<feature type="region of interest" description="Disordered" evidence="1">
    <location>
        <begin position="1"/>
        <end position="24"/>
    </location>
</feature>
<sequence length="131" mass="13314">MPSGAPTKAGTGETRHDLEPLTTRIPALTQVDEATWMSGTLGDEDVPGPSLSWIDAVVTLPAGVADGLRSSMELTPATVAPGVVDGLRGALPTGGLVEGPALDEAFSSDGWQSTAYLEADGDTLVLLVVGE</sequence>